<keyword evidence="2 4" id="KW-0238">DNA-binding</keyword>
<dbReference type="Pfam" id="PF00440">
    <property type="entry name" value="TetR_N"/>
    <property type="match status" value="1"/>
</dbReference>
<organism evidence="7 8">
    <name type="scientific">Streptomyces litchfieldiae</name>
    <dbReference type="NCBI Taxonomy" id="3075543"/>
    <lineage>
        <taxon>Bacteria</taxon>
        <taxon>Bacillati</taxon>
        <taxon>Actinomycetota</taxon>
        <taxon>Actinomycetes</taxon>
        <taxon>Kitasatosporales</taxon>
        <taxon>Streptomycetaceae</taxon>
        <taxon>Streptomyces</taxon>
    </lineage>
</organism>
<evidence type="ECO:0000256" key="2">
    <source>
        <dbReference type="ARBA" id="ARBA00023125"/>
    </source>
</evidence>
<dbReference type="PROSITE" id="PS50977">
    <property type="entry name" value="HTH_TETR_2"/>
    <property type="match status" value="1"/>
</dbReference>
<evidence type="ECO:0000259" key="6">
    <source>
        <dbReference type="PROSITE" id="PS50977"/>
    </source>
</evidence>
<dbReference type="Gene3D" id="1.10.357.10">
    <property type="entry name" value="Tetracycline Repressor, domain 2"/>
    <property type="match status" value="1"/>
</dbReference>
<feature type="region of interest" description="Disordered" evidence="5">
    <location>
        <begin position="195"/>
        <end position="231"/>
    </location>
</feature>
<dbReference type="Pfam" id="PF13305">
    <property type="entry name" value="TetR_C_33"/>
    <property type="match status" value="1"/>
</dbReference>
<gene>
    <name evidence="7" type="ORF">RM590_17610</name>
</gene>
<evidence type="ECO:0000256" key="4">
    <source>
        <dbReference type="PROSITE-ProRule" id="PRU00335"/>
    </source>
</evidence>
<dbReference type="InterPro" id="IPR050109">
    <property type="entry name" value="HTH-type_TetR-like_transc_reg"/>
</dbReference>
<dbReference type="Proteomes" id="UP001183246">
    <property type="component" value="Unassembled WGS sequence"/>
</dbReference>
<feature type="DNA-binding region" description="H-T-H motif" evidence="4">
    <location>
        <begin position="32"/>
        <end position="51"/>
    </location>
</feature>
<dbReference type="PRINTS" id="PR00455">
    <property type="entry name" value="HTHTETR"/>
</dbReference>
<dbReference type="PANTHER" id="PTHR30055:SF234">
    <property type="entry name" value="HTH-TYPE TRANSCRIPTIONAL REGULATOR BETI"/>
    <property type="match status" value="1"/>
</dbReference>
<accession>A0ABU2MS26</accession>
<dbReference type="EMBL" id="JAVREL010000009">
    <property type="protein sequence ID" value="MDT0344420.1"/>
    <property type="molecule type" value="Genomic_DNA"/>
</dbReference>
<evidence type="ECO:0000256" key="5">
    <source>
        <dbReference type="SAM" id="MobiDB-lite"/>
    </source>
</evidence>
<dbReference type="InterPro" id="IPR025996">
    <property type="entry name" value="MT1864/Rv1816-like_C"/>
</dbReference>
<comment type="caution">
    <text evidence="7">The sequence shown here is derived from an EMBL/GenBank/DDBJ whole genome shotgun (WGS) entry which is preliminary data.</text>
</comment>
<dbReference type="RefSeq" id="WP_311705541.1">
    <property type="nucleotide sequence ID" value="NZ_JAVREL010000009.1"/>
</dbReference>
<dbReference type="SUPFAM" id="SSF48498">
    <property type="entry name" value="Tetracyclin repressor-like, C-terminal domain"/>
    <property type="match status" value="1"/>
</dbReference>
<proteinExistence type="predicted"/>
<keyword evidence="8" id="KW-1185">Reference proteome</keyword>
<evidence type="ECO:0000256" key="1">
    <source>
        <dbReference type="ARBA" id="ARBA00023015"/>
    </source>
</evidence>
<feature type="domain" description="HTH tetR-type" evidence="6">
    <location>
        <begin position="9"/>
        <end position="69"/>
    </location>
</feature>
<dbReference type="InterPro" id="IPR001647">
    <property type="entry name" value="HTH_TetR"/>
</dbReference>
<sequence>MPKACYHHGQLRGALLDAAETLVRERGVDGWSLREASARVGVSPSAAYHHFASRDALVRALSERVLGRLGERVSRAAAETPDPGTDHQRRLVAVGRAYVRWALEDPSVATLAFRAGATGPETSLDPHPHDVLAAELDHLTTTGGLPPRARPGAEFVLWSAVHGLATLLADGLIHLDDDQAVDHEAERVVRATLTGLAHETTTPGPTPHSAHTKRLCQRPGSPGAPALHGGA</sequence>
<evidence type="ECO:0000256" key="3">
    <source>
        <dbReference type="ARBA" id="ARBA00023163"/>
    </source>
</evidence>
<dbReference type="SUPFAM" id="SSF46689">
    <property type="entry name" value="Homeodomain-like"/>
    <property type="match status" value="1"/>
</dbReference>
<keyword evidence="3" id="KW-0804">Transcription</keyword>
<keyword evidence="1" id="KW-0805">Transcription regulation</keyword>
<dbReference type="PANTHER" id="PTHR30055">
    <property type="entry name" value="HTH-TYPE TRANSCRIPTIONAL REGULATOR RUTR"/>
    <property type="match status" value="1"/>
</dbReference>
<dbReference type="InterPro" id="IPR036271">
    <property type="entry name" value="Tet_transcr_reg_TetR-rel_C_sf"/>
</dbReference>
<name>A0ABU2MS26_9ACTN</name>
<reference evidence="8" key="1">
    <citation type="submission" date="2023-07" db="EMBL/GenBank/DDBJ databases">
        <title>30 novel species of actinomycetes from the DSMZ collection.</title>
        <authorList>
            <person name="Nouioui I."/>
        </authorList>
    </citation>
    <scope>NUCLEOTIDE SEQUENCE [LARGE SCALE GENOMIC DNA]</scope>
    <source>
        <strain evidence="8">DSM 44938</strain>
    </source>
</reference>
<dbReference type="InterPro" id="IPR009057">
    <property type="entry name" value="Homeodomain-like_sf"/>
</dbReference>
<protein>
    <submittedName>
        <fullName evidence="7">TetR/AcrR family transcriptional regulator</fullName>
    </submittedName>
</protein>
<evidence type="ECO:0000313" key="8">
    <source>
        <dbReference type="Proteomes" id="UP001183246"/>
    </source>
</evidence>
<evidence type="ECO:0000313" key="7">
    <source>
        <dbReference type="EMBL" id="MDT0344420.1"/>
    </source>
</evidence>